<dbReference type="EMBL" id="ARZY01000046">
    <property type="protein sequence ID" value="EWH08465.1"/>
    <property type="molecule type" value="Genomic_DNA"/>
</dbReference>
<dbReference type="RefSeq" id="WP_051479975.1">
    <property type="nucleotide sequence ID" value="NZ_ARZY01000046.1"/>
</dbReference>
<gene>
    <name evidence="1" type="ORF">DS2_17397</name>
</gene>
<evidence type="ECO:0008006" key="3">
    <source>
        <dbReference type="Google" id="ProtNLM"/>
    </source>
</evidence>
<evidence type="ECO:0000313" key="2">
    <source>
        <dbReference type="Proteomes" id="UP000019276"/>
    </source>
</evidence>
<dbReference type="Proteomes" id="UP000019276">
    <property type="component" value="Unassembled WGS sequence"/>
</dbReference>
<evidence type="ECO:0000313" key="1">
    <source>
        <dbReference type="EMBL" id="EWH08465.1"/>
    </source>
</evidence>
<dbReference type="eggNOG" id="COG4932">
    <property type="taxonomic scope" value="Bacteria"/>
</dbReference>
<dbReference type="AlphaFoldDB" id="W7QSU0"/>
<organism evidence="1 2">
    <name type="scientific">Catenovulum agarivorans DS-2</name>
    <dbReference type="NCBI Taxonomy" id="1328313"/>
    <lineage>
        <taxon>Bacteria</taxon>
        <taxon>Pseudomonadati</taxon>
        <taxon>Pseudomonadota</taxon>
        <taxon>Gammaproteobacteria</taxon>
        <taxon>Alteromonadales</taxon>
        <taxon>Alteromonadaceae</taxon>
        <taxon>Catenovulum</taxon>
    </lineage>
</organism>
<protein>
    <recommendedName>
        <fullName evidence="3">Cadherin domain-containing protein</fullName>
    </recommendedName>
</protein>
<proteinExistence type="predicted"/>
<comment type="caution">
    <text evidence="1">The sequence shown here is derived from an EMBL/GenBank/DDBJ whole genome shotgun (WGS) entry which is preliminary data.</text>
</comment>
<dbReference type="PROSITE" id="PS51257">
    <property type="entry name" value="PROKAR_LIPOPROTEIN"/>
    <property type="match status" value="1"/>
</dbReference>
<dbReference type="Pfam" id="PF17963">
    <property type="entry name" value="Big_9"/>
    <property type="match status" value="1"/>
</dbReference>
<reference evidence="1 2" key="1">
    <citation type="journal article" date="2014" name="Genome Announc.">
        <title>Draft Genome Sequence of the Agar-Degrading Bacterium Catenovulum sp. Strain DS-2, Isolated from Intestines of Haliotis diversicolor.</title>
        <authorList>
            <person name="Shan D."/>
            <person name="Li X."/>
            <person name="Gu Z."/>
            <person name="Wei G."/>
            <person name="Gao Z."/>
            <person name="Shao Z."/>
        </authorList>
    </citation>
    <scope>NUCLEOTIDE SEQUENCE [LARGE SCALE GENOMIC DNA]</scope>
    <source>
        <strain evidence="1 2">DS-2</strain>
    </source>
</reference>
<name>W7QSU0_9ALTE</name>
<sequence>MRLIQFITCCLAVAILSGCNNDKAKVNKAPNVDNSSYTTQADTELNGQLSASDPEGDTLTFMLDDEPANGTLVLYETGSFSYLPKLEFTGDDSFTFTVYDSNNMPVSASVNINIEALPVSFSDYSREVFNADSNAEPASVNGRVFANDVDTTEFYQDLVDVND</sequence>
<dbReference type="STRING" id="1328313.DS2_17397"/>
<accession>W7QSU0</accession>
<keyword evidence="2" id="KW-1185">Reference proteome</keyword>
<dbReference type="Gene3D" id="2.60.40.2810">
    <property type="match status" value="1"/>
</dbReference>
<dbReference type="OrthoDB" id="5769598at2"/>